<evidence type="ECO:0000256" key="3">
    <source>
        <dbReference type="ARBA" id="ARBA00022679"/>
    </source>
</evidence>
<keyword evidence="4" id="KW-0548">Nucleotidyltransferase</keyword>
<dbReference type="EC" id="2.7.7.7" evidence="1"/>
<keyword evidence="6" id="KW-0239">DNA-directed DNA polymerase</keyword>
<dbReference type="SUPFAM" id="SSF52540">
    <property type="entry name" value="P-loop containing nucleoside triphosphate hydrolases"/>
    <property type="match status" value="1"/>
</dbReference>
<evidence type="ECO:0000313" key="11">
    <source>
        <dbReference type="EMBL" id="BDM73183.1"/>
    </source>
</evidence>
<dbReference type="InterPro" id="IPR050238">
    <property type="entry name" value="DNA_Rep/Repair_Clamp_Loader"/>
</dbReference>
<keyword evidence="8" id="KW-0175">Coiled coil</keyword>
<evidence type="ECO:0000256" key="2">
    <source>
        <dbReference type="ARBA" id="ARBA00014363"/>
    </source>
</evidence>
<evidence type="ECO:0000256" key="8">
    <source>
        <dbReference type="SAM" id="Coils"/>
    </source>
</evidence>
<dbReference type="RefSeq" id="WP_261956466.1">
    <property type="nucleotide sequence ID" value="NZ_AP026073.1"/>
</dbReference>
<keyword evidence="3" id="KW-0808">Transferase</keyword>
<dbReference type="NCBIfam" id="NF005926">
    <property type="entry name" value="PRK07940.1"/>
    <property type="match status" value="1"/>
</dbReference>
<evidence type="ECO:0000256" key="1">
    <source>
        <dbReference type="ARBA" id="ARBA00012417"/>
    </source>
</evidence>
<sequence length="417" mass="43967">MAVWDDVVGQERVTAQLAAAARDADALVTAEAEGRAGASQDRPGTPPAGERGGASQMTHAWLFTGPPGSGRATAARAFAAALQCVSPDRALGGAPGCGFCDGCHTTQVGTHADVEIVRTDLLSIGVKETRDLVRRSSLSPAGGRWQVIVLEDADRLTEGAGNVLLKAVEEPAPRTVWLLCAPSIEDVLPTIRSRCRHLSLRTPPVAAVADVLVRRDGIAPEAADRAARATQGHIGRARRLATDERARARRAAVLKLPLRIDDIGGCLKAAQELIDAAGEDAKQVAEEVDTKETEELRAALGAAAGTGGRLPRGTAGAMKELQDKQKRRATRTQRDSLDLALVDLTGFYRDVLALQMGASVPLANDEVRDSLERIAAGSTPQRTLRRIEAVIACREALDRNVAPLLAVEAMTAALRAG</sequence>
<reference evidence="11" key="1">
    <citation type="submission" date="2022-06" db="EMBL/GenBank/DDBJ databases">
        <title>Complete genome sequence of Streptomyces nigrescens HEK616.</title>
        <authorList>
            <person name="Asamizu S."/>
            <person name="Onaka H."/>
        </authorList>
    </citation>
    <scope>NUCLEOTIDE SEQUENCE</scope>
    <source>
        <strain evidence="11">HEK616</strain>
    </source>
</reference>
<gene>
    <name evidence="11" type="ORF">HEK616_66700</name>
</gene>
<feature type="coiled-coil region" evidence="8">
    <location>
        <begin position="267"/>
        <end position="294"/>
    </location>
</feature>
<evidence type="ECO:0000256" key="7">
    <source>
        <dbReference type="ARBA" id="ARBA00049244"/>
    </source>
</evidence>
<evidence type="ECO:0000256" key="9">
    <source>
        <dbReference type="SAM" id="MobiDB-lite"/>
    </source>
</evidence>
<accession>A0ABN6R466</accession>
<dbReference type="PANTHER" id="PTHR11669:SF8">
    <property type="entry name" value="DNA POLYMERASE III SUBUNIT DELTA"/>
    <property type="match status" value="1"/>
</dbReference>
<dbReference type="Pfam" id="PF09115">
    <property type="entry name" value="DNApol3-delta_C"/>
    <property type="match status" value="1"/>
</dbReference>
<evidence type="ECO:0000256" key="6">
    <source>
        <dbReference type="ARBA" id="ARBA00022932"/>
    </source>
</evidence>
<dbReference type="InterPro" id="IPR027417">
    <property type="entry name" value="P-loop_NTPase"/>
</dbReference>
<dbReference type="PANTHER" id="PTHR11669">
    <property type="entry name" value="REPLICATION FACTOR C / DNA POLYMERASE III GAMMA-TAU SUBUNIT"/>
    <property type="match status" value="1"/>
</dbReference>
<keyword evidence="12" id="KW-1185">Reference proteome</keyword>
<evidence type="ECO:0000256" key="5">
    <source>
        <dbReference type="ARBA" id="ARBA00022705"/>
    </source>
</evidence>
<organism evidence="11 12">
    <name type="scientific">Streptomyces nigrescens</name>
    <dbReference type="NCBI Taxonomy" id="1920"/>
    <lineage>
        <taxon>Bacteria</taxon>
        <taxon>Bacillati</taxon>
        <taxon>Actinomycetota</taxon>
        <taxon>Actinomycetes</taxon>
        <taxon>Kitasatosporales</taxon>
        <taxon>Streptomycetaceae</taxon>
        <taxon>Streptomyces</taxon>
    </lineage>
</organism>
<evidence type="ECO:0000256" key="4">
    <source>
        <dbReference type="ARBA" id="ARBA00022695"/>
    </source>
</evidence>
<feature type="domain" description="DNA polymerase III delta subunit C-terminal" evidence="10">
    <location>
        <begin position="344"/>
        <end position="400"/>
    </location>
</feature>
<comment type="catalytic activity">
    <reaction evidence="7">
        <text>DNA(n) + a 2'-deoxyribonucleoside 5'-triphosphate = DNA(n+1) + diphosphate</text>
        <dbReference type="Rhea" id="RHEA:22508"/>
        <dbReference type="Rhea" id="RHEA-COMP:17339"/>
        <dbReference type="Rhea" id="RHEA-COMP:17340"/>
        <dbReference type="ChEBI" id="CHEBI:33019"/>
        <dbReference type="ChEBI" id="CHEBI:61560"/>
        <dbReference type="ChEBI" id="CHEBI:173112"/>
        <dbReference type="EC" id="2.7.7.7"/>
    </reaction>
</comment>
<proteinExistence type="predicted"/>
<evidence type="ECO:0000259" key="10">
    <source>
        <dbReference type="Pfam" id="PF09115"/>
    </source>
</evidence>
<dbReference type="Pfam" id="PF13177">
    <property type="entry name" value="DNA_pol3_delta2"/>
    <property type="match status" value="1"/>
</dbReference>
<name>A0ABN6R466_STRNI</name>
<evidence type="ECO:0000313" key="12">
    <source>
        <dbReference type="Proteomes" id="UP001059597"/>
    </source>
</evidence>
<dbReference type="EMBL" id="AP026073">
    <property type="protein sequence ID" value="BDM73183.1"/>
    <property type="molecule type" value="Genomic_DNA"/>
</dbReference>
<dbReference type="Proteomes" id="UP001059597">
    <property type="component" value="Chromosome"/>
</dbReference>
<protein>
    <recommendedName>
        <fullName evidence="2">DNA polymerase III subunit delta'</fullName>
        <ecNumber evidence="1">2.7.7.7</ecNumber>
    </recommendedName>
</protein>
<keyword evidence="5" id="KW-0235">DNA replication</keyword>
<dbReference type="Gene3D" id="3.40.50.300">
    <property type="entry name" value="P-loop containing nucleotide triphosphate hydrolases"/>
    <property type="match status" value="1"/>
</dbReference>
<dbReference type="InterPro" id="IPR015199">
    <property type="entry name" value="DNA_pol_III_delta_C"/>
</dbReference>
<feature type="region of interest" description="Disordered" evidence="9">
    <location>
        <begin position="31"/>
        <end position="54"/>
    </location>
</feature>